<evidence type="ECO:0000313" key="1">
    <source>
        <dbReference type="EMBL" id="QCD46954.1"/>
    </source>
</evidence>
<dbReference type="Proteomes" id="UP000502377">
    <property type="component" value="Chromosome"/>
</dbReference>
<sequence>MTSENFIKICKKYAKENNKWLHPTNLEAILPFYQRFKKYCIENLRNEDDEDSVFDWLEDNMHSPDLMIENPNAIDKGNDPTDGSKILILGQLKHEINPVTPIKRGNEKELIKEINAKIKEIVGYDTFFHQGGNHIEFKDKKQNDLYVIEWHFDPNYKEQNIVKRVCTELDITQRELAEKIGMSEGGLRSALSLGRITPQVEKACEMILTIHELQKELENYKTLQNTLKSMIV</sequence>
<dbReference type="RefSeq" id="WP_002944600.1">
    <property type="nucleotide sequence ID" value="NZ_CP012543.1"/>
</dbReference>
<dbReference type="EMBL" id="CP012543">
    <property type="protein sequence ID" value="QCD46954.1"/>
    <property type="molecule type" value="Genomic_DNA"/>
</dbReference>
<dbReference type="InterPro" id="IPR001387">
    <property type="entry name" value="Cro/C1-type_HTH"/>
</dbReference>
<proteinExistence type="predicted"/>
<accession>A0A6G5QMZ1</accession>
<name>A0A6G5QMZ1_CAMRE</name>
<dbReference type="AlphaFoldDB" id="A0A6G5QMZ1"/>
<gene>
    <name evidence="1" type="ORF">CRECT_1300</name>
</gene>
<dbReference type="KEGG" id="crx:CRECT_1300"/>
<dbReference type="CDD" id="cd00093">
    <property type="entry name" value="HTH_XRE"/>
    <property type="match status" value="1"/>
</dbReference>
<reference evidence="1 2" key="1">
    <citation type="submission" date="2016-07" db="EMBL/GenBank/DDBJ databases">
        <title>Comparative genomics of the Campylobacter concisus group.</title>
        <authorList>
            <person name="Miller W.G."/>
            <person name="Yee E."/>
            <person name="Chapman M.H."/>
            <person name="Huynh S."/>
            <person name="Bono J.L."/>
            <person name="On S.L.W."/>
            <person name="StLeger J."/>
            <person name="Foster G."/>
            <person name="Parker C.T."/>
        </authorList>
    </citation>
    <scope>NUCLEOTIDE SEQUENCE [LARGE SCALE GENOMIC DNA]</scope>
    <source>
        <strain evidence="1 2">ATCC 33238</strain>
    </source>
</reference>
<protein>
    <submittedName>
        <fullName evidence="1">Uncharacterized protein</fullName>
    </submittedName>
</protein>
<evidence type="ECO:0000313" key="2">
    <source>
        <dbReference type="Proteomes" id="UP000502377"/>
    </source>
</evidence>
<organism evidence="1 2">
    <name type="scientific">Campylobacter rectus</name>
    <name type="common">Wolinella recta</name>
    <dbReference type="NCBI Taxonomy" id="203"/>
    <lineage>
        <taxon>Bacteria</taxon>
        <taxon>Pseudomonadati</taxon>
        <taxon>Campylobacterota</taxon>
        <taxon>Epsilonproteobacteria</taxon>
        <taxon>Campylobacterales</taxon>
        <taxon>Campylobacteraceae</taxon>
        <taxon>Campylobacter</taxon>
    </lineage>
</organism>